<evidence type="ECO:0000313" key="2">
    <source>
        <dbReference type="EMBL" id="MDU0809198.1"/>
    </source>
</evidence>
<dbReference type="Gene3D" id="3.30.720.100">
    <property type="match status" value="1"/>
</dbReference>
<keyword evidence="3" id="KW-1185">Reference proteome</keyword>
<dbReference type="InterPro" id="IPR029068">
    <property type="entry name" value="Glyas_Bleomycin-R_OHBP_Dase"/>
</dbReference>
<protein>
    <submittedName>
        <fullName evidence="2">VOC family protein</fullName>
    </submittedName>
</protein>
<reference evidence="2 3" key="1">
    <citation type="submission" date="2023-09" db="EMBL/GenBank/DDBJ databases">
        <title>Aquirufa genomes.</title>
        <authorList>
            <person name="Pitt A."/>
        </authorList>
    </citation>
    <scope>NUCLEOTIDE SEQUENCE [LARGE SCALE GENOMIC DNA]</scope>
    <source>
        <strain evidence="2 3">LEOWEIH-7C</strain>
    </source>
</reference>
<dbReference type="PANTHER" id="PTHR33990">
    <property type="entry name" value="PROTEIN YJDN-RELATED"/>
    <property type="match status" value="1"/>
</dbReference>
<name>A0ABU3TTK0_9BACT</name>
<accession>A0ABU3TTK0</accession>
<dbReference type="InterPro" id="IPR028973">
    <property type="entry name" value="PhnB-like"/>
</dbReference>
<dbReference type="Gene3D" id="3.30.720.110">
    <property type="match status" value="1"/>
</dbReference>
<dbReference type="CDD" id="cd06588">
    <property type="entry name" value="PhnB_like"/>
    <property type="match status" value="2"/>
</dbReference>
<evidence type="ECO:0000313" key="3">
    <source>
        <dbReference type="Proteomes" id="UP001249959"/>
    </source>
</evidence>
<dbReference type="Proteomes" id="UP001249959">
    <property type="component" value="Unassembled WGS sequence"/>
</dbReference>
<dbReference type="SUPFAM" id="SSF54593">
    <property type="entry name" value="Glyoxalase/Bleomycin resistance protein/Dihydroxybiphenyl dioxygenase"/>
    <property type="match status" value="2"/>
</dbReference>
<comment type="caution">
    <text evidence="2">The sequence shown here is derived from an EMBL/GenBank/DDBJ whole genome shotgun (WGS) entry which is preliminary data.</text>
</comment>
<feature type="domain" description="PhnB-like" evidence="1">
    <location>
        <begin position="123"/>
        <end position="242"/>
    </location>
</feature>
<dbReference type="Pfam" id="PF06983">
    <property type="entry name" value="3-dmu-9_3-mt"/>
    <property type="match status" value="2"/>
</dbReference>
<dbReference type="RefSeq" id="WP_315574344.1">
    <property type="nucleotide sequence ID" value="NZ_JARDXH010000001.1"/>
</dbReference>
<dbReference type="EMBL" id="JAVNWW010000004">
    <property type="protein sequence ID" value="MDU0809198.1"/>
    <property type="molecule type" value="Genomic_DNA"/>
</dbReference>
<sequence length="280" mass="31615">MSHPIMTCLWFDKQAKEAFTFYQAVFTDIQLISENPFTVNYTLAGKRFMHLNGGPEFKINPSISFFYNAENEAEIDRIWARLIEGGKVMMPLNTYPWSSKYGWVADRFGVNWQLMLDHVSGDKVYPSMMFTGDNNGKAAEAIAYYTSIFPDSKTVQLSPYGEGGADVATHLNYAQFQLQNQAFGAMDSSHMHEFAFNEGVSHVVVVDTQEEIDFFWDHLTAGGQPGKCGWLKDKYNVSWQIVPSCLGKFMSNPATAPKATYAFLQMSKFIIADLEKACEN</sequence>
<dbReference type="Gene3D" id="3.10.180.10">
    <property type="entry name" value="2,3-Dihydroxybiphenyl 1,2-Dioxygenase, domain 1"/>
    <property type="match status" value="1"/>
</dbReference>
<organism evidence="2 3">
    <name type="scientific">Aquirufa regiilacus</name>
    <dbReference type="NCBI Taxonomy" id="3024868"/>
    <lineage>
        <taxon>Bacteria</taxon>
        <taxon>Pseudomonadati</taxon>
        <taxon>Bacteroidota</taxon>
        <taxon>Cytophagia</taxon>
        <taxon>Cytophagales</taxon>
        <taxon>Flectobacillaceae</taxon>
        <taxon>Aquirufa</taxon>
    </lineage>
</organism>
<evidence type="ECO:0000259" key="1">
    <source>
        <dbReference type="Pfam" id="PF06983"/>
    </source>
</evidence>
<gene>
    <name evidence="2" type="ORF">PQG45_09150</name>
</gene>
<feature type="domain" description="PhnB-like" evidence="1">
    <location>
        <begin position="5"/>
        <end position="114"/>
    </location>
</feature>
<proteinExistence type="predicted"/>